<sequence>MIQFQIHIAGPPRSGKSTLARNLKCRLDIIGRKTVIVDIDETRAKIFEDSLPSIGSQLHGLMQFWAYNAVFELRIKDILASGASPVAIAVYSRPEKVYHRAKIIADQMGAEFRFIVIEATSFEEMARRCLKDKSYSDMRDPLNNTAERKSWEDVASRFKAAYADFKEPHCMIKQGTPEEMAYHAFNFIYTQGA</sequence>
<dbReference type="Gene3D" id="3.40.50.300">
    <property type="entry name" value="P-loop containing nucleotide triphosphate hydrolases"/>
    <property type="match status" value="1"/>
</dbReference>
<evidence type="ECO:0000313" key="2">
    <source>
        <dbReference type="Proteomes" id="UP000178302"/>
    </source>
</evidence>
<dbReference type="Proteomes" id="UP000178302">
    <property type="component" value="Unassembled WGS sequence"/>
</dbReference>
<proteinExistence type="predicted"/>
<evidence type="ECO:0000313" key="1">
    <source>
        <dbReference type="EMBL" id="OHA14315.1"/>
    </source>
</evidence>
<dbReference type="AlphaFoldDB" id="A0A1G2LRP3"/>
<reference evidence="1 2" key="1">
    <citation type="journal article" date="2016" name="Nat. Commun.">
        <title>Thousands of microbial genomes shed light on interconnected biogeochemical processes in an aquifer system.</title>
        <authorList>
            <person name="Anantharaman K."/>
            <person name="Brown C.T."/>
            <person name="Hug L.A."/>
            <person name="Sharon I."/>
            <person name="Castelle C.J."/>
            <person name="Probst A.J."/>
            <person name="Thomas B.C."/>
            <person name="Singh A."/>
            <person name="Wilkins M.J."/>
            <person name="Karaoz U."/>
            <person name="Brodie E.L."/>
            <person name="Williams K.H."/>
            <person name="Hubbard S.S."/>
            <person name="Banfield J.F."/>
        </authorList>
    </citation>
    <scope>NUCLEOTIDE SEQUENCE [LARGE SCALE GENOMIC DNA]</scope>
</reference>
<organism evidence="1 2">
    <name type="scientific">Candidatus Tagabacteria bacterium RIFCSPLOWO2_01_FULL_39_11</name>
    <dbReference type="NCBI Taxonomy" id="1802295"/>
    <lineage>
        <taxon>Bacteria</taxon>
        <taxon>Candidatus Tagaibacteriota</taxon>
    </lineage>
</organism>
<dbReference type="EMBL" id="MHQZ01000013">
    <property type="protein sequence ID" value="OHA14315.1"/>
    <property type="molecule type" value="Genomic_DNA"/>
</dbReference>
<dbReference type="InterPro" id="IPR027417">
    <property type="entry name" value="P-loop_NTPase"/>
</dbReference>
<gene>
    <name evidence="1" type="ORF">A2909_02215</name>
</gene>
<dbReference type="SUPFAM" id="SSF52540">
    <property type="entry name" value="P-loop containing nucleoside triphosphate hydrolases"/>
    <property type="match status" value="1"/>
</dbReference>
<accession>A0A1G2LRP3</accession>
<comment type="caution">
    <text evidence="1">The sequence shown here is derived from an EMBL/GenBank/DDBJ whole genome shotgun (WGS) entry which is preliminary data.</text>
</comment>
<evidence type="ECO:0008006" key="3">
    <source>
        <dbReference type="Google" id="ProtNLM"/>
    </source>
</evidence>
<protein>
    <recommendedName>
        <fullName evidence="3">UDP-N-acetylglucosamine kinase</fullName>
    </recommendedName>
</protein>
<name>A0A1G2LRP3_9BACT</name>